<organism evidence="2">
    <name type="scientific">hydrothermal vent metagenome</name>
    <dbReference type="NCBI Taxonomy" id="652676"/>
    <lineage>
        <taxon>unclassified sequences</taxon>
        <taxon>metagenomes</taxon>
        <taxon>ecological metagenomes</taxon>
    </lineage>
</organism>
<dbReference type="EMBL" id="UOFR01000078">
    <property type="protein sequence ID" value="VAX00646.1"/>
    <property type="molecule type" value="Genomic_DNA"/>
</dbReference>
<dbReference type="SUPFAM" id="SSF53300">
    <property type="entry name" value="vWA-like"/>
    <property type="match status" value="1"/>
</dbReference>
<dbReference type="PROSITE" id="PS50234">
    <property type="entry name" value="VWFA"/>
    <property type="match status" value="1"/>
</dbReference>
<proteinExistence type="predicted"/>
<sequence>MSVRKILLTGFTFFLLSCSAENTGPNNQGVYMLVDTSGTYTKELLQAQKIINFTLSKLNPGDTFAVARVDTGSFSEKDIIYKQFFDERPSTTNRQKRKFRDVIDKFIKTAKPSSYTDITGGILQAIEYLNEADTRKKTILIFSDLKEELKKGFVRDIPLQLTGYQVIAVNVTKLRSDNKDPREYIDRLEAWELRVQTGEGEWRVINDLSRLEPIFN</sequence>
<reference evidence="2" key="1">
    <citation type="submission" date="2018-06" db="EMBL/GenBank/DDBJ databases">
        <authorList>
            <person name="Zhirakovskaya E."/>
        </authorList>
    </citation>
    <scope>NUCLEOTIDE SEQUENCE</scope>
</reference>
<dbReference type="InterPro" id="IPR036465">
    <property type="entry name" value="vWFA_dom_sf"/>
</dbReference>
<accession>A0A3B1A4I5</accession>
<evidence type="ECO:0000313" key="2">
    <source>
        <dbReference type="EMBL" id="VAX00646.1"/>
    </source>
</evidence>
<dbReference type="Gene3D" id="3.40.50.410">
    <property type="entry name" value="von Willebrand factor, type A domain"/>
    <property type="match status" value="1"/>
</dbReference>
<protein>
    <recommendedName>
        <fullName evidence="1">VWFA domain-containing protein</fullName>
    </recommendedName>
</protein>
<dbReference type="AlphaFoldDB" id="A0A3B1A4I5"/>
<evidence type="ECO:0000259" key="1">
    <source>
        <dbReference type="PROSITE" id="PS50234"/>
    </source>
</evidence>
<name>A0A3B1A4I5_9ZZZZ</name>
<dbReference type="PROSITE" id="PS51257">
    <property type="entry name" value="PROKAR_LIPOPROTEIN"/>
    <property type="match status" value="1"/>
</dbReference>
<feature type="domain" description="VWFA" evidence="1">
    <location>
        <begin position="29"/>
        <end position="216"/>
    </location>
</feature>
<gene>
    <name evidence="2" type="ORF">MNBD_GAMMA21-229</name>
</gene>
<dbReference type="InterPro" id="IPR002035">
    <property type="entry name" value="VWF_A"/>
</dbReference>